<reference evidence="3 4" key="1">
    <citation type="submission" date="2021-02" db="EMBL/GenBank/DDBJ databases">
        <title>Cotonvirus japonicus, which uses Golgi apparatus of host cells for its virion factory, phylogenetically links tailed tupanvirus and icosahedral mimivirus.</title>
        <authorList>
            <person name="Takahashi H."/>
            <person name="Fukaya S."/>
            <person name="Song C."/>
            <person name="Murata K."/>
            <person name="Takemura M."/>
        </authorList>
    </citation>
    <scope>NUCLEOTIDE SEQUENCE [LARGE SCALE GENOMIC DNA]</scope>
</reference>
<dbReference type="EMBL" id="AP024483">
    <property type="protein sequence ID" value="BCS83747.1"/>
    <property type="molecule type" value="Genomic_DNA"/>
</dbReference>
<dbReference type="CDD" id="cd18186">
    <property type="entry name" value="BTB_POZ_ZBTB_KLHL-like"/>
    <property type="match status" value="1"/>
</dbReference>
<evidence type="ECO:0000256" key="1">
    <source>
        <dbReference type="ARBA" id="ARBA00006497"/>
    </source>
</evidence>
<feature type="domain" description="BTB" evidence="2">
    <location>
        <begin position="13"/>
        <end position="84"/>
    </location>
</feature>
<dbReference type="InterPro" id="IPR011333">
    <property type="entry name" value="SKP1/BTB/POZ_sf"/>
</dbReference>
<dbReference type="InterPro" id="IPR000210">
    <property type="entry name" value="BTB/POZ_dom"/>
</dbReference>
<dbReference type="SUPFAM" id="SSF69322">
    <property type="entry name" value="Tricorn protease domain 2"/>
    <property type="match status" value="1"/>
</dbReference>
<proteinExistence type="inferred from homology"/>
<dbReference type="SUPFAM" id="SSF54695">
    <property type="entry name" value="POZ domain"/>
    <property type="match status" value="1"/>
</dbReference>
<keyword evidence="4" id="KW-1185">Reference proteome</keyword>
<dbReference type="RefSeq" id="YP_010842355.1">
    <property type="nucleotide sequence ID" value="NC_079139.1"/>
</dbReference>
<accession>A0ABM7NUJ6</accession>
<organism evidence="3 4">
    <name type="scientific">Cotonvirus japonicus</name>
    <dbReference type="NCBI Taxonomy" id="2811091"/>
    <lineage>
        <taxon>Viruses</taxon>
        <taxon>Varidnaviria</taxon>
        <taxon>Bamfordvirae</taxon>
        <taxon>Nucleocytoviricota</taxon>
        <taxon>Megaviricetes</taxon>
        <taxon>Imitervirales</taxon>
        <taxon>Mimiviridae</taxon>
        <taxon>Megamimivirinae</taxon>
        <taxon>Cotonvirus</taxon>
        <taxon>Cotonvirus japonicum</taxon>
    </lineage>
</organism>
<sequence length="482" mass="56812">MDFSKIFDSEKLSDIKLILIDKNNGKKCLNLHKVILYTGSSFFEKMFDNFKEKNQSEIVLEVFDVEVFSDILESFYGIEQEISEDWRYLLAYHICQQYLLLEYELPETLKIPENEFEEFLNITQSLEYTNQVINLVAENLPIDFDLDKLSIDLIKEIEKNYFNHKILALGNKSINIIDINNNSKINTIIKGDLYCLDYMKDFDIIISRSRKNSKYIFYDLDGNLLDLSNINENNKKYGYLSENLNDKHFKHVNKLLDDIGQKYKYYSYSSDYKNIIFTTYSIVYCESDIDSDLEIDSDSDDVTNKSQNVFIYNIHDKKLERIYKIPYLFSSKYIQDRPLFINNNIIFIEGNYRSSEVKIFSINDKIIKTICEIDNDTEIIKYNGDDLVLISTGKKNKVFSLGKNTIINEFNFEYELNTIDFISEEIIIALKSKEKHTDIFLYNIMTGSLIKKLTIELKIEHIKCISVDSPIKNKLKKYLDNY</sequence>
<evidence type="ECO:0000259" key="2">
    <source>
        <dbReference type="PROSITE" id="PS50097"/>
    </source>
</evidence>
<dbReference type="PROSITE" id="PS50097">
    <property type="entry name" value="BTB"/>
    <property type="match status" value="1"/>
</dbReference>
<dbReference type="Gene3D" id="3.30.710.10">
    <property type="entry name" value="Potassium Channel Kv1.1, Chain A"/>
    <property type="match status" value="1"/>
</dbReference>
<protein>
    <submittedName>
        <fullName evidence="3">BTB/POZ domain-containing protein</fullName>
    </submittedName>
</protein>
<name>A0ABM7NUJ6_9VIRU</name>
<evidence type="ECO:0000313" key="3">
    <source>
        <dbReference type="EMBL" id="BCS83747.1"/>
    </source>
</evidence>
<dbReference type="Proteomes" id="UP001321479">
    <property type="component" value="Segment"/>
</dbReference>
<dbReference type="Pfam" id="PF00651">
    <property type="entry name" value="BTB"/>
    <property type="match status" value="1"/>
</dbReference>
<evidence type="ECO:0000313" key="4">
    <source>
        <dbReference type="Proteomes" id="UP001321479"/>
    </source>
</evidence>
<dbReference type="GeneID" id="80558952"/>
<comment type="similarity">
    <text evidence="1">Belongs to the mimivirus BTB/WD family.</text>
</comment>